<keyword evidence="1" id="KW-1185">Reference proteome</keyword>
<dbReference type="RefSeq" id="XP_034117854.2">
    <property type="nucleotide sequence ID" value="XM_034261963.2"/>
</dbReference>
<dbReference type="PANTHER" id="PTHR21398">
    <property type="entry name" value="AGAP007094-PA"/>
    <property type="match status" value="1"/>
</dbReference>
<sequence length="168" mass="18695">MIYPELTPTPLTILCAFGIPVEDLAFETVISGYALRMQYFLPNNASQSLPDRRHKGDINLGSTYRWIVYRGIERVLQHLGVPGHECLLRVICEHAAIPLTHESGLLGELLHIILTPSTSMDTLGVAPDRVYQTAERVGSRGGNCDLLYARKCPRSPMNLISILLKVNK</sequence>
<dbReference type="PANTHER" id="PTHR21398:SF21">
    <property type="entry name" value="AGAP004005-PA"/>
    <property type="match status" value="1"/>
</dbReference>
<dbReference type="SMART" id="SM00718">
    <property type="entry name" value="DM4_12"/>
    <property type="match status" value="1"/>
</dbReference>
<evidence type="ECO:0000313" key="1">
    <source>
        <dbReference type="Proteomes" id="UP000515160"/>
    </source>
</evidence>
<reference evidence="2" key="1">
    <citation type="submission" date="2025-08" db="UniProtKB">
        <authorList>
            <consortium name="RefSeq"/>
        </authorList>
    </citation>
    <scope>IDENTIFICATION</scope>
    <source>
        <strain evidence="2">15112-1751.03</strain>
        <tissue evidence="2">Whole Adult</tissue>
    </source>
</reference>
<protein>
    <submittedName>
        <fullName evidence="2">Uncharacterized protein LOC117576861</fullName>
    </submittedName>
</protein>
<accession>A0A6P8XWX9</accession>
<dbReference type="OrthoDB" id="8186940at2759"/>
<name>A0A6P8XWX9_DROAB</name>
<dbReference type="GeneID" id="117576861"/>
<proteinExistence type="predicted"/>
<gene>
    <name evidence="2" type="primary">LOC117576861</name>
</gene>
<organism evidence="1 2">
    <name type="scientific">Drosophila albomicans</name>
    <name type="common">Fruit fly</name>
    <dbReference type="NCBI Taxonomy" id="7291"/>
    <lineage>
        <taxon>Eukaryota</taxon>
        <taxon>Metazoa</taxon>
        <taxon>Ecdysozoa</taxon>
        <taxon>Arthropoda</taxon>
        <taxon>Hexapoda</taxon>
        <taxon>Insecta</taxon>
        <taxon>Pterygota</taxon>
        <taxon>Neoptera</taxon>
        <taxon>Endopterygota</taxon>
        <taxon>Diptera</taxon>
        <taxon>Brachycera</taxon>
        <taxon>Muscomorpha</taxon>
        <taxon>Ephydroidea</taxon>
        <taxon>Drosophilidae</taxon>
        <taxon>Drosophila</taxon>
    </lineage>
</organism>
<dbReference type="AlphaFoldDB" id="A0A6P8XWX9"/>
<evidence type="ECO:0000313" key="2">
    <source>
        <dbReference type="RefSeq" id="XP_034117854.2"/>
    </source>
</evidence>
<dbReference type="Pfam" id="PF07841">
    <property type="entry name" value="DM4_12"/>
    <property type="match status" value="1"/>
</dbReference>
<dbReference type="InterPro" id="IPR006631">
    <property type="entry name" value="DM4_12"/>
</dbReference>
<dbReference type="Proteomes" id="UP000515160">
    <property type="component" value="Chromosome 2R"/>
</dbReference>